<keyword evidence="6" id="KW-0503">Monooxygenase</keyword>
<sequence length="522" mass="58595">MLSLTDLFAEHKQLLVGFALAFVIVLYLATPKKHAGKNLPPVLPYWIPFVGSFLPFAKDPIQMVLDGYRLKGPCYTAKMFGQDLTFLIGPEAHEAFYKPNDDYLSQAEVYQLMTPVFGPGLVYDAPPKRRAQQMQFMANGLRVSRMKKYVDKIRFEAEAYFGEFPNDSTINLKKTFAELAILTASRALLGDEVREHLFKEVSSLYCDLDGGTTAFSFFFPYAPTPAHQRRDAARTKMMQLFAGVIKARRESGKRVRAMLLSGVLSSNGTQFFLTMQADDILDTFMNSEYKDTPGVNIPDDHIVGLLIALLFAGQHTSSLTLTWAVIELTLLQPGMMYVACFVAVQLTLVMSSDKILEEQKQVLGDAGNDGLTFDNLNNMPVLHACIKETLRLTPPLIFLMRKVMKDITCGEYTIPAGHIVFSSPAAANRLSDFWSNPDSYDPMRFLDGRNEEDRAPYTNVSFGGGMHGCMGQQYAYIQIKIILSIFFRQFNVEVLDKKFPKQDFTALVVPPMGDTLARVTRK</sequence>
<dbReference type="Pfam" id="PF00067">
    <property type="entry name" value="p450"/>
    <property type="match status" value="2"/>
</dbReference>
<dbReference type="InterPro" id="IPR017972">
    <property type="entry name" value="Cyt_P450_CS"/>
</dbReference>
<dbReference type="PRINTS" id="PR00385">
    <property type="entry name" value="P450"/>
</dbReference>
<dbReference type="EMBL" id="QUSY01000529">
    <property type="protein sequence ID" value="RHY28777.1"/>
    <property type="molecule type" value="Genomic_DNA"/>
</dbReference>
<dbReference type="AlphaFoldDB" id="A0A418ATT2"/>
<comment type="cofactor">
    <cofactor evidence="5">
        <name>heme</name>
        <dbReference type="ChEBI" id="CHEBI:30413"/>
    </cofactor>
</comment>
<dbReference type="PANTHER" id="PTHR24304:SF2">
    <property type="entry name" value="24-HYDROXYCHOLESTEROL 7-ALPHA-HYDROXYLASE"/>
    <property type="match status" value="1"/>
</dbReference>
<name>A0A418ATT2_9STRA</name>
<evidence type="ECO:0000256" key="4">
    <source>
        <dbReference type="ARBA" id="ARBA00023004"/>
    </source>
</evidence>
<keyword evidence="9" id="KW-1185">Reference proteome</keyword>
<evidence type="ECO:0000256" key="2">
    <source>
        <dbReference type="ARBA" id="ARBA00022617"/>
    </source>
</evidence>
<evidence type="ECO:0000313" key="8">
    <source>
        <dbReference type="EMBL" id="RHY28777.1"/>
    </source>
</evidence>
<evidence type="ECO:0000313" key="9">
    <source>
        <dbReference type="Proteomes" id="UP000285060"/>
    </source>
</evidence>
<dbReference type="InterPro" id="IPR050529">
    <property type="entry name" value="CYP450_sterol_14alpha_dmase"/>
</dbReference>
<dbReference type="InterPro" id="IPR036396">
    <property type="entry name" value="Cyt_P450_sf"/>
</dbReference>
<dbReference type="Proteomes" id="UP000285060">
    <property type="component" value="Unassembled WGS sequence"/>
</dbReference>
<organism evidence="8 9">
    <name type="scientific">Aphanomyces invadans</name>
    <dbReference type="NCBI Taxonomy" id="157072"/>
    <lineage>
        <taxon>Eukaryota</taxon>
        <taxon>Sar</taxon>
        <taxon>Stramenopiles</taxon>
        <taxon>Oomycota</taxon>
        <taxon>Saprolegniomycetes</taxon>
        <taxon>Saprolegniales</taxon>
        <taxon>Verrucalvaceae</taxon>
        <taxon>Aphanomyces</taxon>
    </lineage>
</organism>
<evidence type="ECO:0000256" key="6">
    <source>
        <dbReference type="RuleBase" id="RU000461"/>
    </source>
</evidence>
<dbReference type="GO" id="GO:0005506">
    <property type="term" value="F:iron ion binding"/>
    <property type="evidence" value="ECO:0007669"/>
    <property type="project" value="InterPro"/>
</dbReference>
<dbReference type="InterPro" id="IPR002403">
    <property type="entry name" value="Cyt_P450_E_grp-IV"/>
</dbReference>
<dbReference type="SUPFAM" id="SSF48264">
    <property type="entry name" value="Cytochrome P450"/>
    <property type="match status" value="1"/>
</dbReference>
<keyword evidence="7" id="KW-0812">Transmembrane</keyword>
<keyword evidence="2 5" id="KW-0349">Heme</keyword>
<accession>A0A418ATT2</accession>
<comment type="similarity">
    <text evidence="1 6">Belongs to the cytochrome P450 family.</text>
</comment>
<gene>
    <name evidence="8" type="ORF">DYB32_005714</name>
</gene>
<keyword evidence="3 5" id="KW-0479">Metal-binding</keyword>
<dbReference type="GO" id="GO:0020037">
    <property type="term" value="F:heme binding"/>
    <property type="evidence" value="ECO:0007669"/>
    <property type="project" value="InterPro"/>
</dbReference>
<dbReference type="Gene3D" id="1.10.630.10">
    <property type="entry name" value="Cytochrome P450"/>
    <property type="match status" value="1"/>
</dbReference>
<feature type="transmembrane region" description="Helical" evidence="7">
    <location>
        <begin position="12"/>
        <end position="29"/>
    </location>
</feature>
<dbReference type="InterPro" id="IPR001128">
    <property type="entry name" value="Cyt_P450"/>
</dbReference>
<protein>
    <recommendedName>
        <fullName evidence="10">Cytochrome P450</fullName>
    </recommendedName>
</protein>
<proteinExistence type="inferred from homology"/>
<feature type="binding site" description="axial binding residue" evidence="5">
    <location>
        <position position="469"/>
    </location>
    <ligand>
        <name>heme</name>
        <dbReference type="ChEBI" id="CHEBI:30413"/>
    </ligand>
    <ligandPart>
        <name>Fe</name>
        <dbReference type="ChEBI" id="CHEBI:18248"/>
    </ligandPart>
</feature>
<dbReference type="GO" id="GO:0016705">
    <property type="term" value="F:oxidoreductase activity, acting on paired donors, with incorporation or reduction of molecular oxygen"/>
    <property type="evidence" value="ECO:0007669"/>
    <property type="project" value="InterPro"/>
</dbReference>
<evidence type="ECO:0000256" key="1">
    <source>
        <dbReference type="ARBA" id="ARBA00010617"/>
    </source>
</evidence>
<dbReference type="GO" id="GO:0004497">
    <property type="term" value="F:monooxygenase activity"/>
    <property type="evidence" value="ECO:0007669"/>
    <property type="project" value="UniProtKB-KW"/>
</dbReference>
<evidence type="ECO:0000256" key="7">
    <source>
        <dbReference type="SAM" id="Phobius"/>
    </source>
</evidence>
<dbReference type="PANTHER" id="PTHR24304">
    <property type="entry name" value="CYTOCHROME P450 FAMILY 7"/>
    <property type="match status" value="1"/>
</dbReference>
<evidence type="ECO:0008006" key="10">
    <source>
        <dbReference type="Google" id="ProtNLM"/>
    </source>
</evidence>
<reference evidence="8 9" key="1">
    <citation type="submission" date="2018-08" db="EMBL/GenBank/DDBJ databases">
        <title>Aphanomyces genome sequencing and annotation.</title>
        <authorList>
            <person name="Minardi D."/>
            <person name="Oidtmann B."/>
            <person name="Van Der Giezen M."/>
            <person name="Studholme D.J."/>
        </authorList>
    </citation>
    <scope>NUCLEOTIDE SEQUENCE [LARGE SCALE GENOMIC DNA]</scope>
    <source>
        <strain evidence="8 9">NJM0002</strain>
    </source>
</reference>
<keyword evidence="7" id="KW-0472">Membrane</keyword>
<keyword evidence="6" id="KW-0560">Oxidoreductase</keyword>
<evidence type="ECO:0000256" key="5">
    <source>
        <dbReference type="PIRSR" id="PIRSR602403-1"/>
    </source>
</evidence>
<keyword evidence="7" id="KW-1133">Transmembrane helix</keyword>
<dbReference type="PRINTS" id="PR00465">
    <property type="entry name" value="EP450IV"/>
</dbReference>
<dbReference type="CDD" id="cd11042">
    <property type="entry name" value="CYP51-like"/>
    <property type="match status" value="1"/>
</dbReference>
<keyword evidence="4 5" id="KW-0408">Iron</keyword>
<dbReference type="VEuPathDB" id="FungiDB:H310_08851"/>
<comment type="caution">
    <text evidence="8">The sequence shown here is derived from an EMBL/GenBank/DDBJ whole genome shotgun (WGS) entry which is preliminary data.</text>
</comment>
<dbReference type="PROSITE" id="PS00086">
    <property type="entry name" value="CYTOCHROME_P450"/>
    <property type="match status" value="1"/>
</dbReference>
<evidence type="ECO:0000256" key="3">
    <source>
        <dbReference type="ARBA" id="ARBA00022723"/>
    </source>
</evidence>